<evidence type="ECO:0000313" key="4">
    <source>
        <dbReference type="EnsemblFungi" id="EJT79834"/>
    </source>
</evidence>
<keyword evidence="2" id="KW-0812">Transmembrane</keyword>
<name>J3NUG1_GAET3</name>
<keyword evidence="5" id="KW-1185">Reference proteome</keyword>
<protein>
    <submittedName>
        <fullName evidence="3 4">Uncharacterized protein</fullName>
    </submittedName>
</protein>
<reference evidence="3" key="2">
    <citation type="submission" date="2010-07" db="EMBL/GenBank/DDBJ databases">
        <authorList>
            <consortium name="The Broad Institute Genome Sequencing Platform"/>
            <consortium name="Broad Institute Genome Sequencing Center for Infectious Disease"/>
            <person name="Ma L.-J."/>
            <person name="Dead R."/>
            <person name="Young S."/>
            <person name="Zeng Q."/>
            <person name="Koehrsen M."/>
            <person name="Alvarado L."/>
            <person name="Berlin A."/>
            <person name="Chapman S.B."/>
            <person name="Chen Z."/>
            <person name="Freedman E."/>
            <person name="Gellesch M."/>
            <person name="Goldberg J."/>
            <person name="Griggs A."/>
            <person name="Gujja S."/>
            <person name="Heilman E.R."/>
            <person name="Heiman D."/>
            <person name="Hepburn T."/>
            <person name="Howarth C."/>
            <person name="Jen D."/>
            <person name="Larson L."/>
            <person name="Mehta T."/>
            <person name="Neiman D."/>
            <person name="Pearson M."/>
            <person name="Roberts A."/>
            <person name="Saif S."/>
            <person name="Shea T."/>
            <person name="Shenoy N."/>
            <person name="Sisk P."/>
            <person name="Stolte C."/>
            <person name="Sykes S."/>
            <person name="Walk T."/>
            <person name="White J."/>
            <person name="Yandava C."/>
            <person name="Haas B."/>
            <person name="Nusbaum C."/>
            <person name="Birren B."/>
        </authorList>
    </citation>
    <scope>NUCLEOTIDE SEQUENCE</scope>
    <source>
        <strain evidence="3">R3-111a-1</strain>
    </source>
</reference>
<dbReference type="EMBL" id="GL385396">
    <property type="protein sequence ID" value="EJT79834.1"/>
    <property type="molecule type" value="Genomic_DNA"/>
</dbReference>
<reference evidence="3" key="3">
    <citation type="submission" date="2010-09" db="EMBL/GenBank/DDBJ databases">
        <title>Annotation of Gaeumannomyces graminis var. tritici R3-111a-1.</title>
        <authorList>
            <consortium name="The Broad Institute Genome Sequencing Platform"/>
            <person name="Ma L.-J."/>
            <person name="Dead R."/>
            <person name="Young S.K."/>
            <person name="Zeng Q."/>
            <person name="Gargeya S."/>
            <person name="Fitzgerald M."/>
            <person name="Haas B."/>
            <person name="Abouelleil A."/>
            <person name="Alvarado L."/>
            <person name="Arachchi H.M."/>
            <person name="Berlin A."/>
            <person name="Brown A."/>
            <person name="Chapman S.B."/>
            <person name="Chen Z."/>
            <person name="Dunbar C."/>
            <person name="Freedman E."/>
            <person name="Gearin G."/>
            <person name="Gellesch M."/>
            <person name="Goldberg J."/>
            <person name="Griggs A."/>
            <person name="Gujja S."/>
            <person name="Heiman D."/>
            <person name="Howarth C."/>
            <person name="Larson L."/>
            <person name="Lui A."/>
            <person name="MacDonald P.J.P."/>
            <person name="Mehta T."/>
            <person name="Montmayeur A."/>
            <person name="Murphy C."/>
            <person name="Neiman D."/>
            <person name="Pearson M."/>
            <person name="Priest M."/>
            <person name="Roberts A."/>
            <person name="Saif S."/>
            <person name="Shea T."/>
            <person name="Shenoy N."/>
            <person name="Sisk P."/>
            <person name="Stolte C."/>
            <person name="Sykes S."/>
            <person name="Yandava C."/>
            <person name="Wortman J."/>
            <person name="Nusbaum C."/>
            <person name="Birren B."/>
        </authorList>
    </citation>
    <scope>NUCLEOTIDE SEQUENCE</scope>
    <source>
        <strain evidence="3">R3-111a-1</strain>
    </source>
</reference>
<gene>
    <name evidence="4" type="primary">20345375</name>
    <name evidence="3" type="ORF">GGTG_04917</name>
</gene>
<evidence type="ECO:0000313" key="3">
    <source>
        <dbReference type="EMBL" id="EJT79834.1"/>
    </source>
</evidence>
<evidence type="ECO:0000313" key="5">
    <source>
        <dbReference type="Proteomes" id="UP000006039"/>
    </source>
</evidence>
<dbReference type="PROSITE" id="PS51257">
    <property type="entry name" value="PROKAR_LIPOPROTEIN"/>
    <property type="match status" value="1"/>
</dbReference>
<accession>J3NUG1</accession>
<feature type="transmembrane region" description="Helical" evidence="2">
    <location>
        <begin position="141"/>
        <end position="160"/>
    </location>
</feature>
<evidence type="ECO:0000256" key="1">
    <source>
        <dbReference type="SAM" id="MobiDB-lite"/>
    </source>
</evidence>
<keyword evidence="2" id="KW-1133">Transmembrane helix</keyword>
<keyword evidence="2" id="KW-0472">Membrane</keyword>
<dbReference type="HOGENOM" id="CLU_1288973_0_0_1"/>
<reference evidence="5" key="1">
    <citation type="submission" date="2010-07" db="EMBL/GenBank/DDBJ databases">
        <title>The genome sequence of Gaeumannomyces graminis var. tritici strain R3-111a-1.</title>
        <authorList>
            <consortium name="The Broad Institute Genome Sequencing Platform"/>
            <person name="Ma L.-J."/>
            <person name="Dead R."/>
            <person name="Young S."/>
            <person name="Zeng Q."/>
            <person name="Koehrsen M."/>
            <person name="Alvarado L."/>
            <person name="Berlin A."/>
            <person name="Chapman S.B."/>
            <person name="Chen Z."/>
            <person name="Freedman E."/>
            <person name="Gellesch M."/>
            <person name="Goldberg J."/>
            <person name="Griggs A."/>
            <person name="Gujja S."/>
            <person name="Heilman E.R."/>
            <person name="Heiman D."/>
            <person name="Hepburn T."/>
            <person name="Howarth C."/>
            <person name="Jen D."/>
            <person name="Larson L."/>
            <person name="Mehta T."/>
            <person name="Neiman D."/>
            <person name="Pearson M."/>
            <person name="Roberts A."/>
            <person name="Saif S."/>
            <person name="Shea T."/>
            <person name="Shenoy N."/>
            <person name="Sisk P."/>
            <person name="Stolte C."/>
            <person name="Sykes S."/>
            <person name="Walk T."/>
            <person name="White J."/>
            <person name="Yandava C."/>
            <person name="Haas B."/>
            <person name="Nusbaum C."/>
            <person name="Birren B."/>
        </authorList>
    </citation>
    <scope>NUCLEOTIDE SEQUENCE [LARGE SCALE GENOMIC DNA]</scope>
    <source>
        <strain evidence="5">R3-111a-1</strain>
    </source>
</reference>
<feature type="transmembrane region" description="Helical" evidence="2">
    <location>
        <begin position="12"/>
        <end position="33"/>
    </location>
</feature>
<dbReference type="EnsemblFungi" id="EJT79834">
    <property type="protein sequence ID" value="EJT79834"/>
    <property type="gene ID" value="GGTG_04917"/>
</dbReference>
<sequence>MERIKWRFHQRPLICCVGCPFHICLPLLMYLSLGCAGQERGPGGRKESPGTCTASTTPTSNQATARLGVSVKPQLTTDARSEEGPRSLGPKSPPPPPPGFIKVGPEAGVLEGLFTVSLFVFRPLNVRPSRARYGKLDLRLLIAWSFFCAADCYVFCSALICFCDARSPRDLPMMLRKRETRAWNRWRQRRPNQGELTAGNQGRGTGVALARLAD</sequence>
<proteinExistence type="predicted"/>
<dbReference type="AlphaFoldDB" id="J3NUG1"/>
<dbReference type="RefSeq" id="XP_009220979.1">
    <property type="nucleotide sequence ID" value="XM_009222715.1"/>
</dbReference>
<dbReference type="VEuPathDB" id="FungiDB:GGTG_04917"/>
<dbReference type="Proteomes" id="UP000006039">
    <property type="component" value="Unassembled WGS sequence"/>
</dbReference>
<organism evidence="3">
    <name type="scientific">Gaeumannomyces tritici (strain R3-111a-1)</name>
    <name type="common">Wheat and barley take-all root rot fungus</name>
    <name type="synonym">Gaeumannomyces graminis var. tritici</name>
    <dbReference type="NCBI Taxonomy" id="644352"/>
    <lineage>
        <taxon>Eukaryota</taxon>
        <taxon>Fungi</taxon>
        <taxon>Dikarya</taxon>
        <taxon>Ascomycota</taxon>
        <taxon>Pezizomycotina</taxon>
        <taxon>Sordariomycetes</taxon>
        <taxon>Sordariomycetidae</taxon>
        <taxon>Magnaporthales</taxon>
        <taxon>Magnaporthaceae</taxon>
        <taxon>Gaeumannomyces</taxon>
    </lineage>
</organism>
<reference evidence="4" key="4">
    <citation type="journal article" date="2015" name="G3 (Bethesda)">
        <title>Genome sequences of three phytopathogenic species of the Magnaporthaceae family of fungi.</title>
        <authorList>
            <person name="Okagaki L.H."/>
            <person name="Nunes C.C."/>
            <person name="Sailsbery J."/>
            <person name="Clay B."/>
            <person name="Brown D."/>
            <person name="John T."/>
            <person name="Oh Y."/>
            <person name="Young N."/>
            <person name="Fitzgerald M."/>
            <person name="Haas B.J."/>
            <person name="Zeng Q."/>
            <person name="Young S."/>
            <person name="Adiconis X."/>
            <person name="Fan L."/>
            <person name="Levin J.Z."/>
            <person name="Mitchell T.K."/>
            <person name="Okubara P.A."/>
            <person name="Farman M.L."/>
            <person name="Kohn L.M."/>
            <person name="Birren B."/>
            <person name="Ma L.-J."/>
            <person name="Dean R.A."/>
        </authorList>
    </citation>
    <scope>NUCLEOTIDE SEQUENCE</scope>
    <source>
        <strain evidence="4">R3-111a-1</strain>
    </source>
</reference>
<dbReference type="GeneID" id="20345375"/>
<reference evidence="4" key="5">
    <citation type="submission" date="2018-04" db="UniProtKB">
        <authorList>
            <consortium name="EnsemblFungi"/>
        </authorList>
    </citation>
    <scope>IDENTIFICATION</scope>
    <source>
        <strain evidence="4">R3-111a-1</strain>
    </source>
</reference>
<evidence type="ECO:0000256" key="2">
    <source>
        <dbReference type="SAM" id="Phobius"/>
    </source>
</evidence>
<feature type="region of interest" description="Disordered" evidence="1">
    <location>
        <begin position="39"/>
        <end position="101"/>
    </location>
</feature>
<feature type="compositionally biased region" description="Polar residues" evidence="1">
    <location>
        <begin position="50"/>
        <end position="64"/>
    </location>
</feature>